<sequence>MPFWKNDRVTPAQIIILGFFTLILAGTALLMLPFAVREGAGASFLDALFTATSATCVTGLVLHDTALYWSPFGQAVILLLIQVGGMGVVTMAVAISIFTGKKIGLRQRWIMQESISAPQVGGIVRQTRFILKTAFLIEAAGAVLLSLRFCPELGFFKGLWYGLFHSVSAFCNAGFDLMGAGGRAFSSLTGYTGDFLVSGTISALIVLGGLGFLTWHDFREHGLRLRSFRLQSRLILTTTFALVLGGFLFLFLFEFRQPQWQGLSFGQRAAASLFQAITPRTAGFNTVDLGRLSQPSQLLMILLMLTGGSPGSTAGGFKTTTLAVLLLSSYAVFRRRGSAQCFGRRIPDETLHSAAAIFLLYLLLFLTGGVLICCIDDVPLMAALFETASAIGTVGLSLGITPELSALSRLILIVLMYFGRVGGLTMIYAVTSGTPAAMTQFPQERVTVG</sequence>
<dbReference type="GO" id="GO:0015379">
    <property type="term" value="F:potassium:chloride symporter activity"/>
    <property type="evidence" value="ECO:0007669"/>
    <property type="project" value="InterPro"/>
</dbReference>
<dbReference type="GO" id="GO:0005886">
    <property type="term" value="C:plasma membrane"/>
    <property type="evidence" value="ECO:0007669"/>
    <property type="project" value="UniProtKB-SubCell"/>
</dbReference>
<keyword evidence="12" id="KW-1185">Reference proteome</keyword>
<evidence type="ECO:0000256" key="4">
    <source>
        <dbReference type="ARBA" id="ARBA00022538"/>
    </source>
</evidence>
<dbReference type="KEGG" id="ohi:H8790_13650"/>
<evidence type="ECO:0000256" key="3">
    <source>
        <dbReference type="ARBA" id="ARBA00022475"/>
    </source>
</evidence>
<comment type="subcellular location">
    <subcellularLocation>
        <location evidence="1">Cell membrane</location>
        <topology evidence="1">Multi-pass membrane protein</topology>
    </subcellularLocation>
</comment>
<feature type="transmembrane region" description="Helical" evidence="10">
    <location>
        <begin position="75"/>
        <end position="98"/>
    </location>
</feature>
<keyword evidence="5 10" id="KW-0812">Transmembrane</keyword>
<keyword evidence="2" id="KW-0813">Transport</keyword>
<feature type="transmembrane region" description="Helical" evidence="10">
    <location>
        <begin position="44"/>
        <end position="63"/>
    </location>
</feature>
<dbReference type="NCBIfam" id="TIGR00933">
    <property type="entry name" value="2a38"/>
    <property type="match status" value="1"/>
</dbReference>
<dbReference type="RefSeq" id="WP_187333059.1">
    <property type="nucleotide sequence ID" value="NZ_CP060490.1"/>
</dbReference>
<feature type="transmembrane region" description="Helical" evidence="10">
    <location>
        <begin position="354"/>
        <end position="372"/>
    </location>
</feature>
<keyword evidence="9 10" id="KW-0472">Membrane</keyword>
<feature type="transmembrane region" description="Helical" evidence="10">
    <location>
        <begin position="378"/>
        <end position="398"/>
    </location>
</feature>
<evidence type="ECO:0000256" key="2">
    <source>
        <dbReference type="ARBA" id="ARBA00022448"/>
    </source>
</evidence>
<dbReference type="PANTHER" id="PTHR32024:SF1">
    <property type="entry name" value="KTR SYSTEM POTASSIUM UPTAKE PROTEIN B"/>
    <property type="match status" value="1"/>
</dbReference>
<reference evidence="11 12" key="1">
    <citation type="submission" date="2020-08" db="EMBL/GenBank/DDBJ databases">
        <authorList>
            <person name="Liu C."/>
            <person name="Sun Q."/>
        </authorList>
    </citation>
    <scope>NUCLEOTIDE SEQUENCE [LARGE SCALE GENOMIC DNA]</scope>
    <source>
        <strain evidence="11 12">NSJ-62</strain>
    </source>
</reference>
<feature type="transmembrane region" description="Helical" evidence="10">
    <location>
        <begin position="12"/>
        <end position="32"/>
    </location>
</feature>
<evidence type="ECO:0000256" key="5">
    <source>
        <dbReference type="ARBA" id="ARBA00022692"/>
    </source>
</evidence>
<evidence type="ECO:0000256" key="1">
    <source>
        <dbReference type="ARBA" id="ARBA00004651"/>
    </source>
</evidence>
<evidence type="ECO:0000256" key="6">
    <source>
        <dbReference type="ARBA" id="ARBA00022958"/>
    </source>
</evidence>
<evidence type="ECO:0000256" key="8">
    <source>
        <dbReference type="ARBA" id="ARBA00023065"/>
    </source>
</evidence>
<keyword evidence="3" id="KW-1003">Cell membrane</keyword>
<dbReference type="PANTHER" id="PTHR32024">
    <property type="entry name" value="TRK SYSTEM POTASSIUM UPTAKE PROTEIN TRKG-RELATED"/>
    <property type="match status" value="1"/>
</dbReference>
<keyword evidence="4" id="KW-0633">Potassium transport</keyword>
<keyword evidence="7 10" id="KW-1133">Transmembrane helix</keyword>
<feature type="transmembrane region" description="Helical" evidence="10">
    <location>
        <begin position="314"/>
        <end position="333"/>
    </location>
</feature>
<dbReference type="EMBL" id="CP060490">
    <property type="protein sequence ID" value="QNL44458.1"/>
    <property type="molecule type" value="Genomic_DNA"/>
</dbReference>
<name>A0A7G9B4H7_9FIRM</name>
<gene>
    <name evidence="11" type="ORF">H8790_13650</name>
</gene>
<dbReference type="AlphaFoldDB" id="A0A7G9B4H7"/>
<feature type="transmembrane region" description="Helical" evidence="10">
    <location>
        <begin position="410"/>
        <end position="430"/>
    </location>
</feature>
<keyword evidence="8" id="KW-0406">Ion transport</keyword>
<dbReference type="Proteomes" id="UP000515960">
    <property type="component" value="Chromosome"/>
</dbReference>
<protein>
    <submittedName>
        <fullName evidence="11">Trk family potassium uptake protein</fullName>
    </submittedName>
</protein>
<evidence type="ECO:0000313" key="12">
    <source>
        <dbReference type="Proteomes" id="UP000515960"/>
    </source>
</evidence>
<keyword evidence="6" id="KW-0630">Potassium</keyword>
<evidence type="ECO:0000256" key="9">
    <source>
        <dbReference type="ARBA" id="ARBA00023136"/>
    </source>
</evidence>
<evidence type="ECO:0000256" key="7">
    <source>
        <dbReference type="ARBA" id="ARBA00022989"/>
    </source>
</evidence>
<accession>A0A7G9B4H7</accession>
<feature type="transmembrane region" description="Helical" evidence="10">
    <location>
        <begin position="195"/>
        <end position="213"/>
    </location>
</feature>
<proteinExistence type="predicted"/>
<dbReference type="InterPro" id="IPR003445">
    <property type="entry name" value="Cat_transpt"/>
</dbReference>
<dbReference type="InterPro" id="IPR004772">
    <property type="entry name" value="TrkH"/>
</dbReference>
<evidence type="ECO:0000313" key="11">
    <source>
        <dbReference type="EMBL" id="QNL44458.1"/>
    </source>
</evidence>
<organism evidence="11 12">
    <name type="scientific">Oscillibacter hominis</name>
    <dbReference type="NCBI Taxonomy" id="2763056"/>
    <lineage>
        <taxon>Bacteria</taxon>
        <taxon>Bacillati</taxon>
        <taxon>Bacillota</taxon>
        <taxon>Clostridia</taxon>
        <taxon>Eubacteriales</taxon>
        <taxon>Oscillospiraceae</taxon>
        <taxon>Oscillibacter</taxon>
    </lineage>
</organism>
<feature type="transmembrane region" description="Helical" evidence="10">
    <location>
        <begin position="129"/>
        <end position="149"/>
    </location>
</feature>
<feature type="transmembrane region" description="Helical" evidence="10">
    <location>
        <begin position="234"/>
        <end position="253"/>
    </location>
</feature>
<evidence type="ECO:0000256" key="10">
    <source>
        <dbReference type="SAM" id="Phobius"/>
    </source>
</evidence>
<dbReference type="Pfam" id="PF02386">
    <property type="entry name" value="TrkH"/>
    <property type="match status" value="1"/>
</dbReference>